<dbReference type="CDD" id="cd00154">
    <property type="entry name" value="Rab"/>
    <property type="match status" value="1"/>
</dbReference>
<dbReference type="AlphaFoldDB" id="A0A9Q0LQZ9"/>
<evidence type="ECO:0000313" key="3">
    <source>
        <dbReference type="Proteomes" id="UP001149090"/>
    </source>
</evidence>
<organism evidence="2 3">
    <name type="scientific">Anaeramoeba ignava</name>
    <name type="common">Anaerobic marine amoeba</name>
    <dbReference type="NCBI Taxonomy" id="1746090"/>
    <lineage>
        <taxon>Eukaryota</taxon>
        <taxon>Metamonada</taxon>
        <taxon>Anaeramoebidae</taxon>
        <taxon>Anaeramoeba</taxon>
    </lineage>
</organism>
<dbReference type="GO" id="GO:0003924">
    <property type="term" value="F:GTPase activity"/>
    <property type="evidence" value="ECO:0007669"/>
    <property type="project" value="InterPro"/>
</dbReference>
<dbReference type="SMART" id="SM00175">
    <property type="entry name" value="RAB"/>
    <property type="match status" value="1"/>
</dbReference>
<dbReference type="SMART" id="SM00176">
    <property type="entry name" value="RAN"/>
    <property type="match status" value="1"/>
</dbReference>
<comment type="similarity">
    <text evidence="1">Belongs to the small GTPase superfamily. Rab family.</text>
</comment>
<proteinExistence type="inferred from homology"/>
<dbReference type="GO" id="GO:0005525">
    <property type="term" value="F:GTP binding"/>
    <property type="evidence" value="ECO:0007669"/>
    <property type="project" value="InterPro"/>
</dbReference>
<dbReference type="NCBIfam" id="TIGR00231">
    <property type="entry name" value="small_GTP"/>
    <property type="match status" value="1"/>
</dbReference>
<dbReference type="PROSITE" id="PS51421">
    <property type="entry name" value="RAS"/>
    <property type="match status" value="1"/>
</dbReference>
<dbReference type="Gene3D" id="3.40.50.300">
    <property type="entry name" value="P-loop containing nucleotide triphosphate hydrolases"/>
    <property type="match status" value="1"/>
</dbReference>
<sequence>MESENYDYLLKLLVVGDSAVGKTSLILRIIGEEWDSNITPTLAIDFFQKIQKLSNGKTVKIAIWDTVGQEKTLTNSYYRGANGIILVYNVENRDTFDHLSSWIEEIRIHGGKKIPIIIVGNKIDQFRSVSFNEASIFASERDILYAETSSKTQFGVKEMFELFAEKIIETKLENIKTKDGFVLKNQSKNKKNNNNCC</sequence>
<dbReference type="FunFam" id="3.40.50.300:FF:001329">
    <property type="entry name" value="Small GTP-binding protein, putative"/>
    <property type="match status" value="1"/>
</dbReference>
<protein>
    <submittedName>
        <fullName evidence="2">Small rab-related gtpase</fullName>
    </submittedName>
</protein>
<evidence type="ECO:0000313" key="2">
    <source>
        <dbReference type="EMBL" id="KAJ5075893.1"/>
    </source>
</evidence>
<dbReference type="PANTHER" id="PTHR47979">
    <property type="entry name" value="DRAB11-RELATED"/>
    <property type="match status" value="1"/>
</dbReference>
<gene>
    <name evidence="2" type="ORF">M0811_06755</name>
</gene>
<dbReference type="InterPro" id="IPR050209">
    <property type="entry name" value="Rab_GTPases_membrane_traffic"/>
</dbReference>
<dbReference type="EMBL" id="JAPDFW010000063">
    <property type="protein sequence ID" value="KAJ5075893.1"/>
    <property type="molecule type" value="Genomic_DNA"/>
</dbReference>
<dbReference type="Proteomes" id="UP001149090">
    <property type="component" value="Unassembled WGS sequence"/>
</dbReference>
<dbReference type="PROSITE" id="PS51419">
    <property type="entry name" value="RAB"/>
    <property type="match status" value="1"/>
</dbReference>
<dbReference type="OrthoDB" id="9989112at2759"/>
<dbReference type="InterPro" id="IPR001806">
    <property type="entry name" value="Small_GTPase"/>
</dbReference>
<keyword evidence="3" id="KW-1185">Reference proteome</keyword>
<dbReference type="SMART" id="SM00173">
    <property type="entry name" value="RAS"/>
    <property type="match status" value="1"/>
</dbReference>
<reference evidence="2" key="1">
    <citation type="submission" date="2022-10" db="EMBL/GenBank/DDBJ databases">
        <title>Novel sulphate-reducing endosymbionts in the free-living metamonad Anaeramoeba.</title>
        <authorList>
            <person name="Jerlstrom-Hultqvist J."/>
            <person name="Cepicka I."/>
            <person name="Gallot-Lavallee L."/>
            <person name="Salas-Leiva D."/>
            <person name="Curtis B.A."/>
            <person name="Zahonova K."/>
            <person name="Pipaliya S."/>
            <person name="Dacks J."/>
            <person name="Roger A.J."/>
        </authorList>
    </citation>
    <scope>NUCLEOTIDE SEQUENCE</scope>
    <source>
        <strain evidence="2">BMAN</strain>
    </source>
</reference>
<dbReference type="InterPro" id="IPR005225">
    <property type="entry name" value="Small_GTP-bd"/>
</dbReference>
<evidence type="ECO:0000256" key="1">
    <source>
        <dbReference type="ARBA" id="ARBA00006270"/>
    </source>
</evidence>
<dbReference type="SUPFAM" id="SSF52540">
    <property type="entry name" value="P-loop containing nucleoside triphosphate hydrolases"/>
    <property type="match status" value="1"/>
</dbReference>
<accession>A0A9Q0LQZ9</accession>
<dbReference type="PRINTS" id="PR00449">
    <property type="entry name" value="RASTRNSFRMNG"/>
</dbReference>
<dbReference type="InterPro" id="IPR027417">
    <property type="entry name" value="P-loop_NTPase"/>
</dbReference>
<comment type="caution">
    <text evidence="2">The sequence shown here is derived from an EMBL/GenBank/DDBJ whole genome shotgun (WGS) entry which is preliminary data.</text>
</comment>
<name>A0A9Q0LQZ9_ANAIG</name>
<dbReference type="Pfam" id="PF00071">
    <property type="entry name" value="Ras"/>
    <property type="match status" value="1"/>
</dbReference>
<dbReference type="SMART" id="SM00174">
    <property type="entry name" value="RHO"/>
    <property type="match status" value="1"/>
</dbReference>
<dbReference type="PROSITE" id="PS51420">
    <property type="entry name" value="RHO"/>
    <property type="match status" value="1"/>
</dbReference>